<reference evidence="1 2" key="1">
    <citation type="submission" date="2017-06" db="EMBL/GenBank/DDBJ databases">
        <title>Cmopartive genomic analysis of Ambrosia Fusariam Clade fungi.</title>
        <authorList>
            <person name="Stajich J.E."/>
            <person name="Carrillo J."/>
            <person name="Kijimoto T."/>
            <person name="Eskalen A."/>
            <person name="O'Donnell K."/>
            <person name="Kasson M."/>
        </authorList>
    </citation>
    <scope>NUCLEOTIDE SEQUENCE [LARGE SCALE GENOMIC DNA]</scope>
    <source>
        <strain evidence="1 2">NRRL 20438</strain>
    </source>
</reference>
<dbReference type="Gene3D" id="3.30.420.10">
    <property type="entry name" value="Ribonuclease H-like superfamily/Ribonuclease H"/>
    <property type="match status" value="1"/>
</dbReference>
<dbReference type="InterPro" id="IPR036397">
    <property type="entry name" value="RNaseH_sf"/>
</dbReference>
<dbReference type="SUPFAM" id="SSF47473">
    <property type="entry name" value="EF-hand"/>
    <property type="match status" value="1"/>
</dbReference>
<comment type="caution">
    <text evidence="1">The sequence shown here is derived from an EMBL/GenBank/DDBJ whole genome shotgun (WGS) entry which is preliminary data.</text>
</comment>
<protein>
    <recommendedName>
        <fullName evidence="3">EF-hand domain-containing protein</fullName>
    </recommendedName>
</protein>
<dbReference type="InterPro" id="IPR011992">
    <property type="entry name" value="EF-hand-dom_pair"/>
</dbReference>
<dbReference type="GO" id="GO:0003676">
    <property type="term" value="F:nucleic acid binding"/>
    <property type="evidence" value="ECO:0007669"/>
    <property type="project" value="InterPro"/>
</dbReference>
<name>A0A428SKU1_9HYPO</name>
<evidence type="ECO:0000313" key="2">
    <source>
        <dbReference type="Proteomes" id="UP000288429"/>
    </source>
</evidence>
<evidence type="ECO:0008006" key="3">
    <source>
        <dbReference type="Google" id="ProtNLM"/>
    </source>
</evidence>
<evidence type="ECO:0000313" key="1">
    <source>
        <dbReference type="EMBL" id="RSL90440.1"/>
    </source>
</evidence>
<dbReference type="Proteomes" id="UP000288429">
    <property type="component" value="Unassembled WGS sequence"/>
</dbReference>
<dbReference type="EMBL" id="NIZV01000428">
    <property type="protein sequence ID" value="RSL90440.1"/>
    <property type="molecule type" value="Genomic_DNA"/>
</dbReference>
<dbReference type="AlphaFoldDB" id="A0A428SKU1"/>
<proteinExistence type="predicted"/>
<keyword evidence="2" id="KW-1185">Reference proteome</keyword>
<sequence length="121" mass="13459">MSGKFCPVSITGKLRLNSGININKIYPGGTCKVPYDAAMDIVPPAAGSGDCPRTLQLNRDIRKMFPHLEHLKSGKVDKEELERCIKAAWDAITLDEINSLIDSLPRPNEAVIRAKSWYTIY</sequence>
<accession>A0A428SKU1</accession>
<gene>
    <name evidence="1" type="ORF">CDV31_015675</name>
</gene>
<organism evidence="1 2">
    <name type="scientific">Fusarium ambrosium</name>
    <dbReference type="NCBI Taxonomy" id="131363"/>
    <lineage>
        <taxon>Eukaryota</taxon>
        <taxon>Fungi</taxon>
        <taxon>Dikarya</taxon>
        <taxon>Ascomycota</taxon>
        <taxon>Pezizomycotina</taxon>
        <taxon>Sordariomycetes</taxon>
        <taxon>Hypocreomycetidae</taxon>
        <taxon>Hypocreales</taxon>
        <taxon>Nectriaceae</taxon>
        <taxon>Fusarium</taxon>
        <taxon>Fusarium solani species complex</taxon>
    </lineage>
</organism>